<evidence type="ECO:0000313" key="2">
    <source>
        <dbReference type="Proteomes" id="UP000275456"/>
    </source>
</evidence>
<dbReference type="AlphaFoldDB" id="A0A3N2AVI5"/>
<dbReference type="Pfam" id="PF13714">
    <property type="entry name" value="PEP_mutase"/>
    <property type="match status" value="1"/>
</dbReference>
<keyword evidence="2" id="KW-1185">Reference proteome</keyword>
<dbReference type="OrthoDB" id="9780430at2"/>
<dbReference type="GO" id="GO:0016829">
    <property type="term" value="F:lyase activity"/>
    <property type="evidence" value="ECO:0007669"/>
    <property type="project" value="UniProtKB-KW"/>
</dbReference>
<dbReference type="RefSeq" id="WP_123697904.1">
    <property type="nucleotide sequence ID" value="NZ_RKHJ01000001.1"/>
</dbReference>
<accession>A0A3N2AVI5</accession>
<reference evidence="1 2" key="1">
    <citation type="submission" date="2018-11" db="EMBL/GenBank/DDBJ databases">
        <title>Sequencing the genomes of 1000 actinobacteria strains.</title>
        <authorList>
            <person name="Klenk H.-P."/>
        </authorList>
    </citation>
    <scope>NUCLEOTIDE SEQUENCE [LARGE SCALE GENOMIC DNA]</scope>
    <source>
        <strain evidence="1 2">DSM 9580</strain>
    </source>
</reference>
<name>A0A3N2AVI5_9MICO</name>
<keyword evidence="1" id="KW-0456">Lyase</keyword>
<evidence type="ECO:0000313" key="1">
    <source>
        <dbReference type="EMBL" id="ROR66985.1"/>
    </source>
</evidence>
<dbReference type="SUPFAM" id="SSF51621">
    <property type="entry name" value="Phosphoenolpyruvate/pyruvate domain"/>
    <property type="match status" value="1"/>
</dbReference>
<dbReference type="InterPro" id="IPR040442">
    <property type="entry name" value="Pyrv_kinase-like_dom_sf"/>
</dbReference>
<dbReference type="Proteomes" id="UP000275456">
    <property type="component" value="Unassembled WGS sequence"/>
</dbReference>
<dbReference type="PANTHER" id="PTHR42905:SF16">
    <property type="entry name" value="CARBOXYPHOSPHONOENOLPYRUVATE PHOSPHONOMUTASE-LIKE PROTEIN (AFU_ORTHOLOGUE AFUA_5G07230)"/>
    <property type="match status" value="1"/>
</dbReference>
<dbReference type="EMBL" id="RKHJ01000001">
    <property type="protein sequence ID" value="ROR66985.1"/>
    <property type="molecule type" value="Genomic_DNA"/>
</dbReference>
<gene>
    <name evidence="1" type="ORF">EDD26_2382</name>
</gene>
<organism evidence="1 2">
    <name type="scientific">Agrococcus jenensis</name>
    <dbReference type="NCBI Taxonomy" id="46353"/>
    <lineage>
        <taxon>Bacteria</taxon>
        <taxon>Bacillati</taxon>
        <taxon>Actinomycetota</taxon>
        <taxon>Actinomycetes</taxon>
        <taxon>Micrococcales</taxon>
        <taxon>Microbacteriaceae</taxon>
        <taxon>Agrococcus</taxon>
    </lineage>
</organism>
<comment type="caution">
    <text evidence="1">The sequence shown here is derived from an EMBL/GenBank/DDBJ whole genome shotgun (WGS) entry which is preliminary data.</text>
</comment>
<protein>
    <submittedName>
        <fullName evidence="1">2-methylisocitrate lyase-like PEP mutase family enzyme</fullName>
    </submittedName>
</protein>
<dbReference type="CDD" id="cd00377">
    <property type="entry name" value="ICL_PEPM"/>
    <property type="match status" value="1"/>
</dbReference>
<dbReference type="PANTHER" id="PTHR42905">
    <property type="entry name" value="PHOSPHOENOLPYRUVATE CARBOXYLASE"/>
    <property type="match status" value="1"/>
</dbReference>
<dbReference type="Gene3D" id="3.20.20.60">
    <property type="entry name" value="Phosphoenolpyruvate-binding domains"/>
    <property type="match status" value="1"/>
</dbReference>
<proteinExistence type="predicted"/>
<dbReference type="InterPro" id="IPR039556">
    <property type="entry name" value="ICL/PEPM"/>
</dbReference>
<sequence length="251" mass="26472">MSDLSTKATALLTMHDEFVVLPTAWDAWSARTLVDAGFAAITIGSHPLAESRGQEDGEGMTLDDAMEGIARIVASVDVPVSADVESGYGAEPAELIERLLEAGAVGLNVEDTVHGEGRMREAQEHADYVAGLRAAADAAGVDVVINARTDAFARPELHGGDPLEQAILRMELAEQAGARSLYPVKPPTPEALAAILARVSLPVNVTAHPVKGSVVGQLDEIRASGARRVTFGPLLQASLTESIQELVQPWR</sequence>
<dbReference type="InterPro" id="IPR015813">
    <property type="entry name" value="Pyrv/PenolPyrv_kinase-like_dom"/>
</dbReference>